<reference evidence="1" key="1">
    <citation type="journal article" date="2007" name="Science">
        <title>Draft genome of the filarial nematode parasite Brugia malayi.</title>
        <authorList>
            <person name="Ghedin E."/>
            <person name="Wang S."/>
            <person name="Spiro D."/>
            <person name="Caler E."/>
            <person name="Zhao Q."/>
            <person name="Crabtree J."/>
            <person name="Allen J.E."/>
            <person name="Delcher A.L."/>
            <person name="Guiliano D.B."/>
            <person name="Miranda-Saavedra D."/>
            <person name="Angiuoli S.V."/>
            <person name="Creasy T."/>
            <person name="Amedeo P."/>
            <person name="Haas B."/>
            <person name="El-Sayed N.M."/>
            <person name="Wortman J.R."/>
            <person name="Feldblyum T."/>
            <person name="Tallon L."/>
            <person name="Schatz M."/>
            <person name="Shumway M."/>
            <person name="Koo H."/>
            <person name="Salzberg S.L."/>
            <person name="Schobel S."/>
            <person name="Pertea M."/>
            <person name="Pop M."/>
            <person name="White O."/>
            <person name="Barton G.J."/>
            <person name="Carlow C.K."/>
            <person name="Crawford M.J."/>
            <person name="Daub J."/>
            <person name="Dimmic M.W."/>
            <person name="Estes C.F."/>
            <person name="Foster J.M."/>
            <person name="Ganatra M."/>
            <person name="Gregory W.F."/>
            <person name="Johnson N.M."/>
            <person name="Jin J."/>
            <person name="Komuniecki R."/>
            <person name="Korf I."/>
            <person name="Kumar S."/>
            <person name="Laney S."/>
            <person name="Li B.W."/>
            <person name="Li W."/>
            <person name="Lindblom T.H."/>
            <person name="Lustigman S."/>
            <person name="Ma D."/>
            <person name="Maina C.V."/>
            <person name="Martin D.M."/>
            <person name="McCarter J.P."/>
            <person name="McReynolds L."/>
            <person name="Mitreva M."/>
            <person name="Nutman T.B."/>
            <person name="Parkinson J."/>
            <person name="Peregrin-Alvarez J.M."/>
            <person name="Poole C."/>
            <person name="Ren Q."/>
            <person name="Saunders L."/>
            <person name="Sluder A.E."/>
            <person name="Smith K."/>
            <person name="Stanke M."/>
            <person name="Unnasch T.R."/>
            <person name="Ware J."/>
            <person name="Wei A.D."/>
            <person name="Weil G."/>
            <person name="Williams D.J."/>
            <person name="Zhang Y."/>
            <person name="Williams S.A."/>
            <person name="Fraser-Liggett C."/>
            <person name="Slatko B."/>
            <person name="Blaxter M.L."/>
            <person name="Scott A.L."/>
        </authorList>
    </citation>
    <scope>NUCLEOTIDE SEQUENCE</scope>
    <source>
        <strain evidence="1">FR3</strain>
    </source>
</reference>
<name>A0A1I9G7U9_BRUMA</name>
<protein>
    <submittedName>
        <fullName evidence="1">Bm13414, isoform b</fullName>
    </submittedName>
</protein>
<accession>A0A1I9G7U9</accession>
<dbReference type="EMBL" id="LN856909">
    <property type="protein sequence ID" value="CDQ05172.1"/>
    <property type="molecule type" value="Genomic_DNA"/>
</dbReference>
<sequence length="90" mass="9749">MMKPSVVMKFCNRDGTQLNDEIVLLAKRQQRLIRIGRKAEIAWGGDSVVAKRQQTLIIIEKDAKAAGQGILFCAISDILSYDNGSGNGGG</sequence>
<reference evidence="1" key="2">
    <citation type="submission" date="2012-12" db="EMBL/GenBank/DDBJ databases">
        <authorList>
            <consortium name="WormBase Consortium"/>
            <person name="Ghedin E."/>
            <person name="Paulini M."/>
        </authorList>
    </citation>
    <scope>NUCLEOTIDE SEQUENCE</scope>
    <source>
        <strain evidence="1">FR3</strain>
    </source>
</reference>
<dbReference type="AlphaFoldDB" id="A0A1I9G7U9"/>
<proteinExistence type="predicted"/>
<evidence type="ECO:0000313" key="1">
    <source>
        <dbReference type="EMBL" id="CDQ05172.1"/>
    </source>
</evidence>
<gene>
    <name evidence="1" type="primary">Bm13414</name>
    <name evidence="1" type="ORF">BM_Bm13414</name>
</gene>
<organism evidence="1">
    <name type="scientific">Brugia malayi</name>
    <name type="common">Filarial nematode worm</name>
    <dbReference type="NCBI Taxonomy" id="6279"/>
    <lineage>
        <taxon>Eukaryota</taxon>
        <taxon>Metazoa</taxon>
        <taxon>Ecdysozoa</taxon>
        <taxon>Nematoda</taxon>
        <taxon>Chromadorea</taxon>
        <taxon>Rhabditida</taxon>
        <taxon>Spirurina</taxon>
        <taxon>Spiruromorpha</taxon>
        <taxon>Filarioidea</taxon>
        <taxon>Onchocercidae</taxon>
        <taxon>Brugia</taxon>
    </lineage>
</organism>